<evidence type="ECO:0000313" key="2">
    <source>
        <dbReference type="EMBL" id="NBC73368.1"/>
    </source>
</evidence>
<gene>
    <name evidence="2" type="ORF">GT003_30785</name>
</gene>
<dbReference type="SUPFAM" id="SSF109854">
    <property type="entry name" value="DinB/YfiT-like putative metalloenzymes"/>
    <property type="match status" value="1"/>
</dbReference>
<comment type="caution">
    <text evidence="2">The sequence shown here is derived from an EMBL/GenBank/DDBJ whole genome shotgun (WGS) entry which is preliminary data.</text>
</comment>
<feature type="domain" description="DinB-like" evidence="1">
    <location>
        <begin position="10"/>
        <end position="142"/>
    </location>
</feature>
<organism evidence="2 3">
    <name type="scientific">Paenibacillus sacheonensis</name>
    <dbReference type="NCBI Taxonomy" id="742054"/>
    <lineage>
        <taxon>Bacteria</taxon>
        <taxon>Bacillati</taxon>
        <taxon>Bacillota</taxon>
        <taxon>Bacilli</taxon>
        <taxon>Bacillales</taxon>
        <taxon>Paenibacillaceae</taxon>
        <taxon>Paenibacillus</taxon>
    </lineage>
</organism>
<accession>A0A7X5C057</accession>
<evidence type="ECO:0000259" key="1">
    <source>
        <dbReference type="Pfam" id="PF12867"/>
    </source>
</evidence>
<name>A0A7X5C057_9BACL</name>
<reference evidence="2 3" key="1">
    <citation type="submission" date="2020-01" db="EMBL/GenBank/DDBJ databases">
        <title>Paenibacillus soybeanensis sp. nov. isolated from the nodules of soybean (Glycine max(L.) Merr).</title>
        <authorList>
            <person name="Wang H."/>
        </authorList>
    </citation>
    <scope>NUCLEOTIDE SEQUENCE [LARGE SCALE GENOMIC DNA]</scope>
    <source>
        <strain evidence="2 3">DSM 23054</strain>
    </source>
</reference>
<dbReference type="AlphaFoldDB" id="A0A7X5C057"/>
<protein>
    <submittedName>
        <fullName evidence="2">DinB family protein</fullName>
    </submittedName>
</protein>
<dbReference type="EMBL" id="JAAAMU010000031">
    <property type="protein sequence ID" value="NBC73368.1"/>
    <property type="molecule type" value="Genomic_DNA"/>
</dbReference>
<proteinExistence type="predicted"/>
<dbReference type="Proteomes" id="UP000558113">
    <property type="component" value="Unassembled WGS sequence"/>
</dbReference>
<dbReference type="Gene3D" id="1.20.120.450">
    <property type="entry name" value="dinb family like domain"/>
    <property type="match status" value="1"/>
</dbReference>
<sequence>MRNEFVFELLDSRLDVLLRLFGECPEDKRRVIPEGFNNHLHWHVGHVLTVTEFHVFGLSNQPKVLPERYQALFAYGTKPADWQEEPPAWELLIAQLQEQRFMIRESQQDKLDLPVKPNFLKAETVDELIVSTVLHMLQHIGVVSAILKVLKSS</sequence>
<dbReference type="Pfam" id="PF12867">
    <property type="entry name" value="DinB_2"/>
    <property type="match status" value="1"/>
</dbReference>
<dbReference type="OrthoDB" id="4295522at2"/>
<keyword evidence="3" id="KW-1185">Reference proteome</keyword>
<dbReference type="InterPro" id="IPR034660">
    <property type="entry name" value="DinB/YfiT-like"/>
</dbReference>
<dbReference type="RefSeq" id="WP_161705286.1">
    <property type="nucleotide sequence ID" value="NZ_JAAAMU010000031.1"/>
</dbReference>
<dbReference type="InterPro" id="IPR024775">
    <property type="entry name" value="DinB-like"/>
</dbReference>
<evidence type="ECO:0000313" key="3">
    <source>
        <dbReference type="Proteomes" id="UP000558113"/>
    </source>
</evidence>